<dbReference type="Gene3D" id="3.40.640.10">
    <property type="entry name" value="Type I PLP-dependent aspartate aminotransferase-like (Major domain)"/>
    <property type="match status" value="1"/>
</dbReference>
<dbReference type="PROSITE" id="PS00105">
    <property type="entry name" value="AA_TRANSFER_CLASS_1"/>
    <property type="match status" value="1"/>
</dbReference>
<dbReference type="AlphaFoldDB" id="A0A9D1F0C6"/>
<feature type="domain" description="Aminotransferase class I/classII large" evidence="5">
    <location>
        <begin position="46"/>
        <end position="413"/>
    </location>
</feature>
<dbReference type="GO" id="GO:0008483">
    <property type="term" value="F:transaminase activity"/>
    <property type="evidence" value="ECO:0007669"/>
    <property type="project" value="UniProtKB-KW"/>
</dbReference>
<dbReference type="Pfam" id="PF00155">
    <property type="entry name" value="Aminotran_1_2"/>
    <property type="match status" value="1"/>
</dbReference>
<evidence type="ECO:0000256" key="3">
    <source>
        <dbReference type="ARBA" id="ARBA00022679"/>
    </source>
</evidence>
<dbReference type="InterPro" id="IPR015422">
    <property type="entry name" value="PyrdxlP-dep_Trfase_small"/>
</dbReference>
<evidence type="ECO:0000313" key="6">
    <source>
        <dbReference type="EMBL" id="HIS36747.1"/>
    </source>
</evidence>
<evidence type="ECO:0000256" key="4">
    <source>
        <dbReference type="RuleBase" id="RU000481"/>
    </source>
</evidence>
<dbReference type="Gene3D" id="3.90.1150.10">
    <property type="entry name" value="Aspartate Aminotransferase, domain 1"/>
    <property type="match status" value="1"/>
</dbReference>
<evidence type="ECO:0000256" key="1">
    <source>
        <dbReference type="ARBA" id="ARBA00001933"/>
    </source>
</evidence>
<dbReference type="GO" id="GO:0030170">
    <property type="term" value="F:pyridoxal phosphate binding"/>
    <property type="evidence" value="ECO:0007669"/>
    <property type="project" value="InterPro"/>
</dbReference>
<dbReference type="SUPFAM" id="SSF53383">
    <property type="entry name" value="PLP-dependent transferases"/>
    <property type="match status" value="1"/>
</dbReference>
<dbReference type="CDD" id="cd00609">
    <property type="entry name" value="AAT_like"/>
    <property type="match status" value="1"/>
</dbReference>
<accession>A0A9D1F0C6</accession>
<sequence>MKTMANLEKKLFNEDVMTLDTYIMFKLKEITERLKPELTARNRAPISLSMGAPTANPPEELLDRLKEILTEEGIHLYSIPKGEAFFRKAIAQRMKTRFGVDMDPDKEIFSLMGSKEGIANLVRFLITPKKEIKEKDVILVPDPGYASYLQFIKCSGGYAYPIPLTVENDYKPDMEEVWNNLIKDGFNPENVKAMIINFPNNPLGASTTKEYVKSVIDFCKKHEILLISDAAYCDLYFDEKEKPFSVFELEGAKDIAVEFFSFSKPYAITGWRLGWVCGNSTIIQRFGKGKSTIDNGIFKALQKACAEILNSKAGDDYIAQSNLNYAKKQAIMVKGFKELGWPIDEKTVPHTTFYLWLPIPPRYKSAFDFCQDVLEKSGVVLVPGNAFGAHGEGYFRLSFVCSDEQLQEVIDRFKADGFKFN</sequence>
<dbReference type="EC" id="2.6.1.-" evidence="4"/>
<dbReference type="Proteomes" id="UP000823928">
    <property type="component" value="Unassembled WGS sequence"/>
</dbReference>
<keyword evidence="3 4" id="KW-0808">Transferase</keyword>
<evidence type="ECO:0000259" key="5">
    <source>
        <dbReference type="Pfam" id="PF00155"/>
    </source>
</evidence>
<proteinExistence type="inferred from homology"/>
<keyword evidence="2 4" id="KW-0032">Aminotransferase</keyword>
<dbReference type="PANTHER" id="PTHR42832">
    <property type="entry name" value="AMINO ACID AMINOTRANSFERASE"/>
    <property type="match status" value="1"/>
</dbReference>
<dbReference type="PANTHER" id="PTHR42832:SF3">
    <property type="entry name" value="L-GLUTAMINE--4-(METHYLSULFANYL)-2-OXOBUTANOATE AMINOTRANSFERASE"/>
    <property type="match status" value="1"/>
</dbReference>
<comment type="cofactor">
    <cofactor evidence="1 4">
        <name>pyridoxal 5'-phosphate</name>
        <dbReference type="ChEBI" id="CHEBI:597326"/>
    </cofactor>
</comment>
<dbReference type="InterPro" id="IPR015421">
    <property type="entry name" value="PyrdxlP-dep_Trfase_major"/>
</dbReference>
<reference evidence="6" key="2">
    <citation type="journal article" date="2021" name="PeerJ">
        <title>Extensive microbial diversity within the chicken gut microbiome revealed by metagenomics and culture.</title>
        <authorList>
            <person name="Gilroy R."/>
            <person name="Ravi A."/>
            <person name="Getino M."/>
            <person name="Pursley I."/>
            <person name="Horton D.L."/>
            <person name="Alikhan N.F."/>
            <person name="Baker D."/>
            <person name="Gharbi K."/>
            <person name="Hall N."/>
            <person name="Watson M."/>
            <person name="Adriaenssens E.M."/>
            <person name="Foster-Nyarko E."/>
            <person name="Jarju S."/>
            <person name="Secka A."/>
            <person name="Antonio M."/>
            <person name="Oren A."/>
            <person name="Chaudhuri R.R."/>
            <person name="La Ragione R."/>
            <person name="Hildebrand F."/>
            <person name="Pallen M.J."/>
        </authorList>
    </citation>
    <scope>NUCLEOTIDE SEQUENCE</scope>
    <source>
        <strain evidence="6">6276</strain>
    </source>
</reference>
<name>A0A9D1F0C6_9BACT</name>
<comment type="similarity">
    <text evidence="4">Belongs to the class-I pyridoxal-phosphate-dependent aminotransferase family.</text>
</comment>
<protein>
    <recommendedName>
        <fullName evidence="4">Aminotransferase</fullName>
        <ecNumber evidence="4">2.6.1.-</ecNumber>
    </recommendedName>
</protein>
<comment type="caution">
    <text evidence="6">The sequence shown here is derived from an EMBL/GenBank/DDBJ whole genome shotgun (WGS) entry which is preliminary data.</text>
</comment>
<dbReference type="EMBL" id="DVIU01000178">
    <property type="protein sequence ID" value="HIS36747.1"/>
    <property type="molecule type" value="Genomic_DNA"/>
</dbReference>
<gene>
    <name evidence="6" type="ORF">IAC10_08990</name>
</gene>
<dbReference type="InterPro" id="IPR004838">
    <property type="entry name" value="NHTrfase_class1_PyrdxlP-BS"/>
</dbReference>
<dbReference type="InterPro" id="IPR004839">
    <property type="entry name" value="Aminotransferase_I/II_large"/>
</dbReference>
<evidence type="ECO:0000256" key="2">
    <source>
        <dbReference type="ARBA" id="ARBA00022576"/>
    </source>
</evidence>
<dbReference type="InterPro" id="IPR015424">
    <property type="entry name" value="PyrdxlP-dep_Trfase"/>
</dbReference>
<evidence type="ECO:0000313" key="7">
    <source>
        <dbReference type="Proteomes" id="UP000823928"/>
    </source>
</evidence>
<dbReference type="InterPro" id="IPR050881">
    <property type="entry name" value="LL-DAP_aminotransferase"/>
</dbReference>
<reference evidence="6" key="1">
    <citation type="submission" date="2020-10" db="EMBL/GenBank/DDBJ databases">
        <authorList>
            <person name="Gilroy R."/>
        </authorList>
    </citation>
    <scope>NUCLEOTIDE SEQUENCE</scope>
    <source>
        <strain evidence="6">6276</strain>
    </source>
</reference>
<organism evidence="6 7">
    <name type="scientific">Candidatus Scatousia excrementigallinarum</name>
    <dbReference type="NCBI Taxonomy" id="2840935"/>
    <lineage>
        <taxon>Bacteria</taxon>
        <taxon>Candidatus Scatousia</taxon>
    </lineage>
</organism>